<evidence type="ECO:0000256" key="1">
    <source>
        <dbReference type="SAM" id="MobiDB-lite"/>
    </source>
</evidence>
<evidence type="ECO:0000313" key="3">
    <source>
        <dbReference type="Proteomes" id="UP000283841"/>
    </source>
</evidence>
<comment type="caution">
    <text evidence="2">The sequence shown here is derived from an EMBL/GenBank/DDBJ whole genome shotgun (WGS) entry which is preliminary data.</text>
</comment>
<dbReference type="GeneID" id="39595077"/>
<dbReference type="AlphaFoldDB" id="A0A443I368"/>
<gene>
    <name evidence="2" type="ORF">C8Q69DRAFT_174458</name>
</gene>
<evidence type="ECO:0000313" key="2">
    <source>
        <dbReference type="EMBL" id="RWQ98508.1"/>
    </source>
</evidence>
<sequence length="201" mass="22566">MLRFGAKMARPNRQRTIAAGVGRGTFSDFNGQPLQKWDHRPMPGKSRSKSRGTGKNGTHCCQKAKQTTKQQTKETTIVEKNQRSGRYETDLSFIPRRHLSKNTCQVKIGLYHKEPSNRPMDRGHYDRLAPVGPDTSQQPFEMVFSSCGVVSQRGRGIPQGQWVSAGFNNPTSARCPLSAQFRWGCEPRVFGLARMAPTQPF</sequence>
<proteinExistence type="predicted"/>
<name>A0A443I368_BYSSP</name>
<accession>A0A443I368</accession>
<keyword evidence="3" id="KW-1185">Reference proteome</keyword>
<feature type="compositionally biased region" description="Low complexity" evidence="1">
    <location>
        <begin position="63"/>
        <end position="75"/>
    </location>
</feature>
<reference evidence="2 3" key="1">
    <citation type="journal article" date="2018" name="Front. Microbiol.">
        <title>Genomic and genetic insights into a cosmopolitan fungus, Paecilomyces variotii (Eurotiales).</title>
        <authorList>
            <person name="Urquhart A.S."/>
            <person name="Mondo S.J."/>
            <person name="Makela M.R."/>
            <person name="Hane J.K."/>
            <person name="Wiebenga A."/>
            <person name="He G."/>
            <person name="Mihaltcheva S."/>
            <person name="Pangilinan J."/>
            <person name="Lipzen A."/>
            <person name="Barry K."/>
            <person name="de Vries R.P."/>
            <person name="Grigoriev I.V."/>
            <person name="Idnurm A."/>
        </authorList>
    </citation>
    <scope>NUCLEOTIDE SEQUENCE [LARGE SCALE GENOMIC DNA]</scope>
    <source>
        <strain evidence="2 3">CBS 101075</strain>
    </source>
</reference>
<dbReference type="RefSeq" id="XP_028488153.1">
    <property type="nucleotide sequence ID" value="XM_028625800.1"/>
</dbReference>
<dbReference type="VEuPathDB" id="FungiDB:C8Q69DRAFT_174458"/>
<dbReference type="EMBL" id="RCNU01000002">
    <property type="protein sequence ID" value="RWQ98508.1"/>
    <property type="molecule type" value="Genomic_DNA"/>
</dbReference>
<feature type="region of interest" description="Disordered" evidence="1">
    <location>
        <begin position="22"/>
        <end position="83"/>
    </location>
</feature>
<dbReference type="Proteomes" id="UP000283841">
    <property type="component" value="Unassembled WGS sequence"/>
</dbReference>
<protein>
    <submittedName>
        <fullName evidence="2">Uncharacterized protein</fullName>
    </submittedName>
</protein>
<organism evidence="2 3">
    <name type="scientific">Byssochlamys spectabilis</name>
    <name type="common">Paecilomyces variotii</name>
    <dbReference type="NCBI Taxonomy" id="264951"/>
    <lineage>
        <taxon>Eukaryota</taxon>
        <taxon>Fungi</taxon>
        <taxon>Dikarya</taxon>
        <taxon>Ascomycota</taxon>
        <taxon>Pezizomycotina</taxon>
        <taxon>Eurotiomycetes</taxon>
        <taxon>Eurotiomycetidae</taxon>
        <taxon>Eurotiales</taxon>
        <taxon>Thermoascaceae</taxon>
        <taxon>Paecilomyces</taxon>
    </lineage>
</organism>